<evidence type="ECO:0000259" key="9">
    <source>
        <dbReference type="PROSITE" id="PS51695"/>
    </source>
</evidence>
<keyword evidence="5 7" id="KW-0106">Calcium</keyword>
<keyword evidence="1 7" id="KW-0645">Protease</keyword>
<keyword evidence="4 7" id="KW-0720">Serine protease</keyword>
<dbReference type="InterPro" id="IPR023828">
    <property type="entry name" value="Peptidase_S8_Ser-AS"/>
</dbReference>
<dbReference type="InterPro" id="IPR015366">
    <property type="entry name" value="S53_propep"/>
</dbReference>
<accession>A0ABV9QSQ7</accession>
<keyword evidence="3 7" id="KW-0378">Hydrolase</keyword>
<dbReference type="Pfam" id="PF09286">
    <property type="entry name" value="Pro-kuma_activ"/>
    <property type="match status" value="1"/>
</dbReference>
<dbReference type="CDD" id="cd04056">
    <property type="entry name" value="Peptidases_S53"/>
    <property type="match status" value="1"/>
</dbReference>
<dbReference type="SUPFAM" id="SSF52743">
    <property type="entry name" value="Subtilisin-like"/>
    <property type="match status" value="1"/>
</dbReference>
<feature type="active site" description="Charge relay system" evidence="7">
    <location>
        <position position="561"/>
    </location>
</feature>
<dbReference type="Proteomes" id="UP001595886">
    <property type="component" value="Unassembled WGS sequence"/>
</dbReference>
<dbReference type="GO" id="GO:0006508">
    <property type="term" value="P:proteolysis"/>
    <property type="evidence" value="ECO:0007669"/>
    <property type="project" value="UniProtKB-KW"/>
</dbReference>
<feature type="binding site" evidence="7">
    <location>
        <position position="644"/>
    </location>
    <ligand>
        <name>Ca(2+)</name>
        <dbReference type="ChEBI" id="CHEBI:29108"/>
    </ligand>
</feature>
<comment type="cofactor">
    <cofactor evidence="7">
        <name>Ca(2+)</name>
        <dbReference type="ChEBI" id="CHEBI:29108"/>
    </cofactor>
    <text evidence="7">Binds 1 Ca(2+) ion per subunit.</text>
</comment>
<feature type="binding site" evidence="7">
    <location>
        <position position="604"/>
    </location>
    <ligand>
        <name>Ca(2+)</name>
        <dbReference type="ChEBI" id="CHEBI:29108"/>
    </ligand>
</feature>
<evidence type="ECO:0000256" key="7">
    <source>
        <dbReference type="PROSITE-ProRule" id="PRU01032"/>
    </source>
</evidence>
<protein>
    <submittedName>
        <fullName evidence="10">Protease pro-enzyme activation domain-containing protein</fullName>
    </submittedName>
</protein>
<dbReference type="Gene3D" id="3.40.50.200">
    <property type="entry name" value="Peptidase S8/S53 domain"/>
    <property type="match status" value="1"/>
</dbReference>
<dbReference type="PROSITE" id="PS51695">
    <property type="entry name" value="SEDOLISIN"/>
    <property type="match status" value="1"/>
</dbReference>
<dbReference type="SMART" id="SM00944">
    <property type="entry name" value="Pro-kuma_activ"/>
    <property type="match status" value="1"/>
</dbReference>
<keyword evidence="6" id="KW-0865">Zymogen</keyword>
<keyword evidence="2 7" id="KW-0479">Metal-binding</keyword>
<evidence type="ECO:0000313" key="11">
    <source>
        <dbReference type="Proteomes" id="UP001595886"/>
    </source>
</evidence>
<dbReference type="InterPro" id="IPR050819">
    <property type="entry name" value="Tripeptidyl-peptidase_I"/>
</dbReference>
<organism evidence="10 11">
    <name type="scientific">Dokdonella ginsengisoli</name>
    <dbReference type="NCBI Taxonomy" id="363846"/>
    <lineage>
        <taxon>Bacteria</taxon>
        <taxon>Pseudomonadati</taxon>
        <taxon>Pseudomonadota</taxon>
        <taxon>Gammaproteobacteria</taxon>
        <taxon>Lysobacterales</taxon>
        <taxon>Rhodanobacteraceae</taxon>
        <taxon>Dokdonella</taxon>
    </lineage>
</organism>
<feature type="domain" description="Peptidase S53" evidence="9">
    <location>
        <begin position="236"/>
        <end position="666"/>
    </location>
</feature>
<dbReference type="CDD" id="cd11377">
    <property type="entry name" value="Pro-peptidase_S53"/>
    <property type="match status" value="1"/>
</dbReference>
<evidence type="ECO:0000256" key="1">
    <source>
        <dbReference type="ARBA" id="ARBA00022670"/>
    </source>
</evidence>
<dbReference type="InterPro" id="IPR030400">
    <property type="entry name" value="Sedolisin_dom"/>
</dbReference>
<evidence type="ECO:0000256" key="2">
    <source>
        <dbReference type="ARBA" id="ARBA00022723"/>
    </source>
</evidence>
<comment type="caution">
    <text evidence="10">The sequence shown here is derived from an EMBL/GenBank/DDBJ whole genome shotgun (WGS) entry which is preliminary data.</text>
</comment>
<dbReference type="RefSeq" id="WP_380020236.1">
    <property type="nucleotide sequence ID" value="NZ_JBHSHD010000007.1"/>
</dbReference>
<dbReference type="SUPFAM" id="SSF54897">
    <property type="entry name" value="Protease propeptides/inhibitors"/>
    <property type="match status" value="1"/>
</dbReference>
<evidence type="ECO:0000256" key="3">
    <source>
        <dbReference type="ARBA" id="ARBA00022801"/>
    </source>
</evidence>
<feature type="chain" id="PRO_5046399285" evidence="8">
    <location>
        <begin position="35"/>
        <end position="946"/>
    </location>
</feature>
<sequence>MSLRTNVPLSRLPAGAALLLCGLLGAGGAGSAPAATAGAPRVDEAGRTTLPGHRLRWASAANDRGAVPATLELTQLRLSLKRSPERQQAFDAYLREQRDPASPNYQRWLTPSEIGERFGATQADIDAVSAWLRGQGLRVDSVSNSRMRLQFSGSVAAVGAAFGTQLRYYQTAGAAKRMAPADEPRVPAALAGTIDAVLDLSPAQFEPQFRIGARNASADAAQPALSLCDGGACDHYVAPGDFSKIYNLPDNLDGSGQSIAILGRARVYDTDIQSFGLRTGVTMKTPTVIVPPDGVDPGPAATTCSTTGTPSCDDPSETVKDQSEATLDVTRAGSVAPGADIKLIVSGHKGDVDGINYVIDYAIDHEPLPAKIISISFGSCEAGNSQATANALDQLFAQGAMQGQSIFVSSGDAGAADCADYFTAPAADLSRSTNILCASGHVTCVGGTSFGLGTDQHWSSTNGPGYVSASGYIPEGAWNEPRDADGNLQVAATGGGVSTYIAKPAWQNAPGVPGSAGRYVPDVSFGASSKNGYFGCMAASQGSCVPGADNRFRFLIWGGTSASAPSMAGIAAMLNQGRGAAQGNLNPTLYALGSNAGNGIFHDVTVQSSGVSGCSVGTASLCNNSLPSPSGLSGGLQGYAVGPGYDLATGLGSLDASRLIAQWGSAPVAVNLNQHGLTGSWISSQADSQGWLLEIYPDLAGPGRGVLFGGWFTFDVTAAGGVRWYTIQGDVDSSSASATVPIYLTKGGRFGSSQATSTQSVGQVTLRFDDCSNAELDYQFSDGSARSGSQSLTRLTAPITCSPSGNNGAAASSYLLSGAWADPAHTNQGLILDVNPAQNVFFAAWYTFSTTGQTSSGPSAQRWFTLQTAMTPGSTRLDDVPIYVSSGGVFDQPADTTTTAAGQADIVFHSCSSATLTYRFDSGSGFPSSGTLNLARVGPTPAGCSL</sequence>
<evidence type="ECO:0000256" key="8">
    <source>
        <dbReference type="SAM" id="SignalP"/>
    </source>
</evidence>
<dbReference type="EMBL" id="JBHSHD010000007">
    <property type="protein sequence ID" value="MFC4820388.1"/>
    <property type="molecule type" value="Genomic_DNA"/>
</dbReference>
<proteinExistence type="predicted"/>
<feature type="active site" description="Charge relay system" evidence="7">
    <location>
        <position position="328"/>
    </location>
</feature>
<feature type="signal peptide" evidence="8">
    <location>
        <begin position="1"/>
        <end position="34"/>
    </location>
</feature>
<evidence type="ECO:0000256" key="4">
    <source>
        <dbReference type="ARBA" id="ARBA00022825"/>
    </source>
</evidence>
<dbReference type="PANTHER" id="PTHR14218:SF15">
    <property type="entry name" value="TRIPEPTIDYL-PEPTIDASE 1"/>
    <property type="match status" value="1"/>
</dbReference>
<evidence type="ECO:0000256" key="5">
    <source>
        <dbReference type="ARBA" id="ARBA00022837"/>
    </source>
</evidence>
<dbReference type="InterPro" id="IPR036852">
    <property type="entry name" value="Peptidase_S8/S53_dom_sf"/>
</dbReference>
<feature type="active site" description="Charge relay system" evidence="7">
    <location>
        <position position="324"/>
    </location>
</feature>
<feature type="binding site" evidence="7">
    <location>
        <position position="603"/>
    </location>
    <ligand>
        <name>Ca(2+)</name>
        <dbReference type="ChEBI" id="CHEBI:29108"/>
    </ligand>
</feature>
<evidence type="ECO:0000313" key="10">
    <source>
        <dbReference type="EMBL" id="MFC4820388.1"/>
    </source>
</evidence>
<keyword evidence="8" id="KW-0732">Signal</keyword>
<name>A0ABV9QSQ7_9GAMM</name>
<dbReference type="GO" id="GO:0008233">
    <property type="term" value="F:peptidase activity"/>
    <property type="evidence" value="ECO:0007669"/>
    <property type="project" value="UniProtKB-KW"/>
</dbReference>
<gene>
    <name evidence="10" type="ORF">ACFO6Q_08630</name>
</gene>
<feature type="binding site" evidence="7">
    <location>
        <position position="646"/>
    </location>
    <ligand>
        <name>Ca(2+)</name>
        <dbReference type="ChEBI" id="CHEBI:29108"/>
    </ligand>
</feature>
<reference evidence="11" key="1">
    <citation type="journal article" date="2019" name="Int. J. Syst. Evol. Microbiol.">
        <title>The Global Catalogue of Microorganisms (GCM) 10K type strain sequencing project: providing services to taxonomists for standard genome sequencing and annotation.</title>
        <authorList>
            <consortium name="The Broad Institute Genomics Platform"/>
            <consortium name="The Broad Institute Genome Sequencing Center for Infectious Disease"/>
            <person name="Wu L."/>
            <person name="Ma J."/>
        </authorList>
    </citation>
    <scope>NUCLEOTIDE SEQUENCE [LARGE SCALE GENOMIC DNA]</scope>
    <source>
        <strain evidence="11">CCUG 30340</strain>
    </source>
</reference>
<dbReference type="PROSITE" id="PS00138">
    <property type="entry name" value="SUBTILASE_SER"/>
    <property type="match status" value="1"/>
</dbReference>
<evidence type="ECO:0000256" key="6">
    <source>
        <dbReference type="ARBA" id="ARBA00023145"/>
    </source>
</evidence>
<keyword evidence="11" id="KW-1185">Reference proteome</keyword>
<dbReference type="PANTHER" id="PTHR14218">
    <property type="entry name" value="PROTEASE S8 TRIPEPTIDYL PEPTIDASE I CLN2"/>
    <property type="match status" value="1"/>
</dbReference>